<dbReference type="EMBL" id="BFFP01000016">
    <property type="protein sequence ID" value="GBG94712.1"/>
    <property type="molecule type" value="Genomic_DNA"/>
</dbReference>
<dbReference type="RefSeq" id="WP_124976374.1">
    <property type="nucleotide sequence ID" value="NZ_BFFP01000016.1"/>
</dbReference>
<feature type="transmembrane region" description="Helical" evidence="1">
    <location>
        <begin position="12"/>
        <end position="30"/>
    </location>
</feature>
<evidence type="ECO:0000256" key="1">
    <source>
        <dbReference type="SAM" id="Phobius"/>
    </source>
</evidence>
<gene>
    <name evidence="2" type="ORF">LFYK43_11710</name>
</gene>
<dbReference type="AlphaFoldDB" id="A0A401IT59"/>
<evidence type="ECO:0000313" key="3">
    <source>
        <dbReference type="Proteomes" id="UP000286848"/>
    </source>
</evidence>
<feature type="transmembrane region" description="Helical" evidence="1">
    <location>
        <begin position="36"/>
        <end position="55"/>
    </location>
</feature>
<sequence length="180" mass="20459">MFTFGKKLSFRPLIISLLYFFVFGLIAGGFLGPEGWFAGLIAFILVAGVHYPGVLEVEFNYFEVTDSQIKYYDFSSWWKRVLMIFMGPLTPLQSIDLTEIADARAIGRRKGKELQTAIPYPNALVGYTGLLSSIQNLYWIEITFKNGKKKKFSLARDKAYDTEKTINKANSAVDWIRASK</sequence>
<keyword evidence="1" id="KW-0472">Membrane</keyword>
<evidence type="ECO:0000313" key="2">
    <source>
        <dbReference type="EMBL" id="GBG94712.1"/>
    </source>
</evidence>
<dbReference type="Proteomes" id="UP000286848">
    <property type="component" value="Unassembled WGS sequence"/>
</dbReference>
<organism evidence="2 3">
    <name type="scientific">Ligilactobacillus salitolerans</name>
    <dbReference type="NCBI Taxonomy" id="1808352"/>
    <lineage>
        <taxon>Bacteria</taxon>
        <taxon>Bacillati</taxon>
        <taxon>Bacillota</taxon>
        <taxon>Bacilli</taxon>
        <taxon>Lactobacillales</taxon>
        <taxon>Lactobacillaceae</taxon>
        <taxon>Ligilactobacillus</taxon>
    </lineage>
</organism>
<keyword evidence="1" id="KW-0812">Transmembrane</keyword>
<keyword evidence="1" id="KW-1133">Transmembrane helix</keyword>
<keyword evidence="3" id="KW-1185">Reference proteome</keyword>
<name>A0A401IT59_9LACO</name>
<comment type="caution">
    <text evidence="2">The sequence shown here is derived from an EMBL/GenBank/DDBJ whole genome shotgun (WGS) entry which is preliminary data.</text>
</comment>
<protein>
    <submittedName>
        <fullName evidence="2">Uncharacterized protein</fullName>
    </submittedName>
</protein>
<dbReference type="OrthoDB" id="2310386at2"/>
<proteinExistence type="predicted"/>
<accession>A0A401IT59</accession>
<reference evidence="2 3" key="1">
    <citation type="journal article" date="2019" name="Int. J. Syst. Evol. Microbiol.">
        <title>Lactobacillus salitolerans sp. nov., a novel lactic acid bacterium isolated from spent mushroom substrates.</title>
        <authorList>
            <person name="Tohno M."/>
            <person name="Tanizawa Y."/>
            <person name="Kojima Y."/>
            <person name="Sakamoto M."/>
            <person name="Nakamura Y."/>
            <person name="Ohkuma M."/>
            <person name="Kobayashi H."/>
        </authorList>
    </citation>
    <scope>NUCLEOTIDE SEQUENCE [LARGE SCALE GENOMIC DNA]</scope>
    <source>
        <strain evidence="2 3">YK43</strain>
    </source>
</reference>